<organism evidence="2 3">
    <name type="scientific">Corallococcus llansteffanensis</name>
    <dbReference type="NCBI Taxonomy" id="2316731"/>
    <lineage>
        <taxon>Bacteria</taxon>
        <taxon>Pseudomonadati</taxon>
        <taxon>Myxococcota</taxon>
        <taxon>Myxococcia</taxon>
        <taxon>Myxococcales</taxon>
        <taxon>Cystobacterineae</taxon>
        <taxon>Myxococcaceae</taxon>
        <taxon>Corallococcus</taxon>
    </lineage>
</organism>
<dbReference type="Proteomes" id="UP000272888">
    <property type="component" value="Unassembled WGS sequence"/>
</dbReference>
<dbReference type="AlphaFoldDB" id="A0A3A8PQK9"/>
<dbReference type="CDD" id="cd00090">
    <property type="entry name" value="HTH_ARSR"/>
    <property type="match status" value="1"/>
</dbReference>
<feature type="domain" description="HTH iclR-type" evidence="1">
    <location>
        <begin position="200"/>
        <end position="245"/>
    </location>
</feature>
<accession>A0A3A8PQK9</accession>
<dbReference type="GO" id="GO:0003677">
    <property type="term" value="F:DNA binding"/>
    <property type="evidence" value="ECO:0007669"/>
    <property type="project" value="InterPro"/>
</dbReference>
<sequence length="407" mass="43942">MPGSIARAGRRSPFHVGPRCRLSTPCGCLPARRRTAPGRGRHFPGHPLGIFIYNRSSLSDEEAMGAKMPAVFHLPARLIPWLPPQPWLQVRSATRPVLRMGEREVRLRLLEAPSKLSVDQLPALLSLGAAAKDPGHGVPLLVGAFLSQRIREALEARDANYLDASGHLHLVAPGFFIHLGGGRSAPGVKQPGQGTLGVHGVRAIQTLLGEQAPVSVSQLAERAALSVGQTHKVLTRLEEVGLVRTSGRGPAKRRTVRERTELLDWLQTQTSATRRERSLQVALYARRPEDLWLHSSTKLSKAGIPHALTGAAAASVFGIGPTSVPLSRVRISPKVPLSQAAEALGAEVTERGANLTLLQDTGKVGCQSATHQDGILVAPPVRIYLDARSERRGEDIAQRFREEVLGY</sequence>
<evidence type="ECO:0000259" key="1">
    <source>
        <dbReference type="Pfam" id="PF09339"/>
    </source>
</evidence>
<dbReference type="Pfam" id="PF09339">
    <property type="entry name" value="HTH_IclR"/>
    <property type="match status" value="1"/>
</dbReference>
<dbReference type="SUPFAM" id="SSF46785">
    <property type="entry name" value="Winged helix' DNA-binding domain"/>
    <property type="match status" value="1"/>
</dbReference>
<dbReference type="InterPro" id="IPR005471">
    <property type="entry name" value="Tscrpt_reg_IclR_N"/>
</dbReference>
<gene>
    <name evidence="2" type="ORF">D7V93_18925</name>
</gene>
<dbReference type="InterPro" id="IPR011991">
    <property type="entry name" value="ArsR-like_HTH"/>
</dbReference>
<evidence type="ECO:0000313" key="2">
    <source>
        <dbReference type="EMBL" id="RKH57081.1"/>
    </source>
</evidence>
<proteinExistence type="predicted"/>
<dbReference type="GO" id="GO:0006355">
    <property type="term" value="P:regulation of DNA-templated transcription"/>
    <property type="evidence" value="ECO:0007669"/>
    <property type="project" value="InterPro"/>
</dbReference>
<dbReference type="EMBL" id="RAWB01000189">
    <property type="protein sequence ID" value="RKH57081.1"/>
    <property type="molecule type" value="Genomic_DNA"/>
</dbReference>
<name>A0A3A8PQK9_9BACT</name>
<protein>
    <recommendedName>
        <fullName evidence="1">HTH iclR-type domain-containing protein</fullName>
    </recommendedName>
</protein>
<dbReference type="InterPro" id="IPR036390">
    <property type="entry name" value="WH_DNA-bd_sf"/>
</dbReference>
<comment type="caution">
    <text evidence="2">The sequence shown here is derived from an EMBL/GenBank/DDBJ whole genome shotgun (WGS) entry which is preliminary data.</text>
</comment>
<dbReference type="InterPro" id="IPR036388">
    <property type="entry name" value="WH-like_DNA-bd_sf"/>
</dbReference>
<dbReference type="Gene3D" id="1.10.10.10">
    <property type="entry name" value="Winged helix-like DNA-binding domain superfamily/Winged helix DNA-binding domain"/>
    <property type="match status" value="1"/>
</dbReference>
<evidence type="ECO:0000313" key="3">
    <source>
        <dbReference type="Proteomes" id="UP000272888"/>
    </source>
</evidence>
<keyword evidence="3" id="KW-1185">Reference proteome</keyword>
<reference evidence="3" key="1">
    <citation type="submission" date="2018-09" db="EMBL/GenBank/DDBJ databases">
        <authorList>
            <person name="Livingstone P.G."/>
            <person name="Whitworth D.E."/>
        </authorList>
    </citation>
    <scope>NUCLEOTIDE SEQUENCE [LARGE SCALE GENOMIC DNA]</scope>
    <source>
        <strain evidence="3">CA051B</strain>
    </source>
</reference>